<keyword evidence="3" id="KW-1185">Reference proteome</keyword>
<dbReference type="Pfam" id="PF20275">
    <property type="entry name" value="CTD10"/>
    <property type="match status" value="1"/>
</dbReference>
<evidence type="ECO:0000259" key="1">
    <source>
        <dbReference type="Pfam" id="PF20275"/>
    </source>
</evidence>
<dbReference type="EMBL" id="BNDW01000019">
    <property type="protein sequence ID" value="GHI21237.1"/>
    <property type="molecule type" value="Genomic_DNA"/>
</dbReference>
<reference evidence="2" key="1">
    <citation type="submission" date="2024-05" db="EMBL/GenBank/DDBJ databases">
        <title>Whole genome shotgun sequence of Streptomyces hydrogenans NBRC 13475.</title>
        <authorList>
            <person name="Komaki H."/>
            <person name="Tamura T."/>
        </authorList>
    </citation>
    <scope>NUCLEOTIDE SEQUENCE</scope>
    <source>
        <strain evidence="2">NBRC 13475</strain>
    </source>
</reference>
<organism evidence="2 3">
    <name type="scientific">Streptomyces hydrogenans</name>
    <dbReference type="NCBI Taxonomy" id="1873719"/>
    <lineage>
        <taxon>Bacteria</taxon>
        <taxon>Bacillati</taxon>
        <taxon>Actinomycetota</taxon>
        <taxon>Actinomycetes</taxon>
        <taxon>Kitasatosporales</taxon>
        <taxon>Streptomycetaceae</taxon>
        <taxon>Streptomyces</taxon>
    </lineage>
</organism>
<gene>
    <name evidence="2" type="ORF">Shyd_26080</name>
</gene>
<sequence length="261" mass="28723">MARDPVPKAQEKIVIQRSGDRCAYPSCGIALSIDAKAAEDLHKAVGKVAHIRAASAKGPRYDVTMTSEQRGSADNLIYLCGPHHDVIDTQLNYHTVEFLQDIKKKHERTVARAMSHAMGQVGFEDLELVCQFIGTGDEPTSDDIVIPIGIKQKIELNSLGQISEDRIRIGLAKSHEVDAFVAAIEKMRPNFGNRLAARFKREYYGGFAQGLQGDNLFEFICSVALDNAGPVESDKLRAATLATVAYLFQLCELFEHEHPAA</sequence>
<evidence type="ECO:0000313" key="3">
    <source>
        <dbReference type="Proteomes" id="UP001052739"/>
    </source>
</evidence>
<proteinExistence type="predicted"/>
<feature type="domain" description="ABC-three component systems C-terminal" evidence="1">
    <location>
        <begin position="145"/>
        <end position="255"/>
    </location>
</feature>
<dbReference type="Proteomes" id="UP001052739">
    <property type="component" value="Unassembled WGS sequence"/>
</dbReference>
<name>A0ABQ3P886_9ACTN</name>
<protein>
    <recommendedName>
        <fullName evidence="1">ABC-three component systems C-terminal domain-containing protein</fullName>
    </recommendedName>
</protein>
<dbReference type="InterPro" id="IPR046919">
    <property type="entry name" value="ABC-3C_CTD10"/>
</dbReference>
<accession>A0ABQ3P886</accession>
<comment type="caution">
    <text evidence="2">The sequence shown here is derived from an EMBL/GenBank/DDBJ whole genome shotgun (WGS) entry which is preliminary data.</text>
</comment>
<evidence type="ECO:0000313" key="2">
    <source>
        <dbReference type="EMBL" id="GHI21237.1"/>
    </source>
</evidence>
<dbReference type="RefSeq" id="WP_190223541.1">
    <property type="nucleotide sequence ID" value="NZ_BNBS01000036.1"/>
</dbReference>